<name>A0ABV0RPF4_9TELE</name>
<reference evidence="1 2" key="1">
    <citation type="submission" date="2021-06" db="EMBL/GenBank/DDBJ databases">
        <authorList>
            <person name="Palmer J.M."/>
        </authorList>
    </citation>
    <scope>NUCLEOTIDE SEQUENCE [LARGE SCALE GENOMIC DNA]</scope>
    <source>
        <strain evidence="1 2">XC_2019</strain>
        <tissue evidence="1">Muscle</tissue>
    </source>
</reference>
<accession>A0ABV0RPF4</accession>
<dbReference type="Proteomes" id="UP001434883">
    <property type="component" value="Unassembled WGS sequence"/>
</dbReference>
<organism evidence="1 2">
    <name type="scientific">Xenoophorus captivus</name>
    <dbReference type="NCBI Taxonomy" id="1517983"/>
    <lineage>
        <taxon>Eukaryota</taxon>
        <taxon>Metazoa</taxon>
        <taxon>Chordata</taxon>
        <taxon>Craniata</taxon>
        <taxon>Vertebrata</taxon>
        <taxon>Euteleostomi</taxon>
        <taxon>Actinopterygii</taxon>
        <taxon>Neopterygii</taxon>
        <taxon>Teleostei</taxon>
        <taxon>Neoteleostei</taxon>
        <taxon>Acanthomorphata</taxon>
        <taxon>Ovalentaria</taxon>
        <taxon>Atherinomorphae</taxon>
        <taxon>Cyprinodontiformes</taxon>
        <taxon>Goodeidae</taxon>
        <taxon>Xenoophorus</taxon>
    </lineage>
</organism>
<comment type="caution">
    <text evidence="1">The sequence shown here is derived from an EMBL/GenBank/DDBJ whole genome shotgun (WGS) entry which is preliminary data.</text>
</comment>
<protein>
    <submittedName>
        <fullName evidence="1">Uncharacterized protein</fullName>
    </submittedName>
</protein>
<gene>
    <name evidence="1" type="ORF">XENOCAPTIV_007961</name>
</gene>
<sequence>MMTEALSLQAHIEPSAHSNKHPTADSSIALTLIHHTHTHTHTHTHKVINATVRTSCATTIKPSFPITYSDYKDKLSICKDTEEDHTAYECMLMMNYDVLEFSVLSFF</sequence>
<evidence type="ECO:0000313" key="2">
    <source>
        <dbReference type="Proteomes" id="UP001434883"/>
    </source>
</evidence>
<dbReference type="EMBL" id="JAHRIN010052334">
    <property type="protein sequence ID" value="MEQ2210070.1"/>
    <property type="molecule type" value="Genomic_DNA"/>
</dbReference>
<proteinExistence type="predicted"/>
<keyword evidence="2" id="KW-1185">Reference proteome</keyword>
<evidence type="ECO:0000313" key="1">
    <source>
        <dbReference type="EMBL" id="MEQ2210070.1"/>
    </source>
</evidence>